<dbReference type="KEGG" id="dpi:BN4_12256"/>
<sequence length="65" mass="6981">MGRTSHSFELKELISAPDPLLHGDTVPLIGALFGVVKEHGYDGPAQSVHRSRSCLRGSSAACHPW</sequence>
<reference evidence="1 2" key="1">
    <citation type="journal article" date="2013" name="PLoS ONE">
        <title>The first genomic and proteomic characterization of a deep-sea sulfate reducer: insights into the piezophilic lifestyle of Desulfovibrio piezophilus.</title>
        <authorList>
            <person name="Pradel N."/>
            <person name="Ji B."/>
            <person name="Gimenez G."/>
            <person name="Talla E."/>
            <person name="Lenoble P."/>
            <person name="Garel M."/>
            <person name="Tamburini C."/>
            <person name="Fourquet P."/>
            <person name="Lebrun R."/>
            <person name="Bertin P."/>
            <person name="Denis Y."/>
            <person name="Pophillat M."/>
            <person name="Barbe V."/>
            <person name="Ollivier B."/>
            <person name="Dolla A."/>
        </authorList>
    </citation>
    <scope>NUCLEOTIDE SEQUENCE [LARGE SCALE GENOMIC DNA]</scope>
    <source>
        <strain evidence="2">DSM 10523 / SB164P1</strain>
    </source>
</reference>
<name>M1WKF1_PSEP2</name>
<accession>M1WKF1</accession>
<dbReference type="EMBL" id="FO203427">
    <property type="protein sequence ID" value="CCH49491.1"/>
    <property type="molecule type" value="Genomic_DNA"/>
</dbReference>
<dbReference type="HOGENOM" id="CLU_2842659_0_0_7"/>
<dbReference type="AlphaFoldDB" id="M1WKF1"/>
<evidence type="ECO:0000313" key="1">
    <source>
        <dbReference type="EMBL" id="CCH49491.1"/>
    </source>
</evidence>
<proteinExistence type="predicted"/>
<dbReference type="Proteomes" id="UP000011724">
    <property type="component" value="Chromosome"/>
</dbReference>
<evidence type="ECO:0000313" key="2">
    <source>
        <dbReference type="Proteomes" id="UP000011724"/>
    </source>
</evidence>
<organism evidence="1 2">
    <name type="scientific">Pseudodesulfovibrio piezophilus (strain DSM 21447 / JCM 15486 / C1TLV30)</name>
    <name type="common">Desulfovibrio piezophilus</name>
    <dbReference type="NCBI Taxonomy" id="1322246"/>
    <lineage>
        <taxon>Bacteria</taxon>
        <taxon>Pseudomonadati</taxon>
        <taxon>Thermodesulfobacteriota</taxon>
        <taxon>Desulfovibrionia</taxon>
        <taxon>Desulfovibrionales</taxon>
        <taxon>Desulfovibrionaceae</taxon>
    </lineage>
</organism>
<gene>
    <name evidence="1" type="ordered locus">BN4_12256</name>
</gene>
<keyword evidence="2" id="KW-1185">Reference proteome</keyword>
<protein>
    <submittedName>
        <fullName evidence="1">Uncharacterized protein</fullName>
    </submittedName>
</protein>
<reference evidence="2" key="2">
    <citation type="journal article" date="2013" name="Stand. Genomic Sci.">
        <title>Complete genome sequence of Desulfocapsa sulfexigens, a marine deltaproteobacterium specialized in disproportionating inorganic sulfur compounds.</title>
        <authorList>
            <person name="Finster K.W."/>
            <person name="Kjeldsen K.U."/>
            <person name="Kube M."/>
            <person name="Reinhardt R."/>
            <person name="Mussmann M."/>
            <person name="Amann R."/>
            <person name="Schreiber L."/>
        </authorList>
    </citation>
    <scope>NUCLEOTIDE SEQUENCE [LARGE SCALE GENOMIC DNA]</scope>
    <source>
        <strain evidence="2">DSM 10523 / SB164P1</strain>
    </source>
</reference>